<sequence length="371" mass="41508">MWGRKGRCLVLKVRMTVLPLRSGGERLGVEIPEKPLIRPYYCRQSDMAFGRHDRAKAVQILVKDLKLFASFNEELFKEITVLLTLENFSFSLTNTNQPKFIFSTAIDGKIKAWLYDCLGSRVDYDAPGRWCTTMAYSADGTSKDGDSHLVEWNETEGTIKRTYSGFRKRSLGVVQFDTTRNRFLAAGDEFMIKFWDMDNANILTTSDADGGLPVITTSDNGIKILANADGQRLVRMLESRAFDGSRGSFQLTNANVKAPVVGALGAVSNVSSPVAATPERPDRVLPAVSMMSLAVMDSNRAADVKPRISEDTEKIKSWKLADVVDSAHIKALHLPDSTSTKSKVFRVLAKNLTRQFLIWLHETFLSYRCFR</sequence>
<proteinExistence type="predicted"/>
<name>A0A426ZB62_ENSVE</name>
<dbReference type="PANTHER" id="PTHR44083">
    <property type="entry name" value="TOPLESS-RELATED PROTEIN 1-RELATED"/>
    <property type="match status" value="1"/>
</dbReference>
<evidence type="ECO:0000313" key="2">
    <source>
        <dbReference type="EMBL" id="RRT61237.1"/>
    </source>
</evidence>
<feature type="domain" description="TPR1-like CTLH-containing" evidence="1">
    <location>
        <begin position="48"/>
        <end position="89"/>
    </location>
</feature>
<dbReference type="PANTHER" id="PTHR44083:SF5">
    <property type="entry name" value="PROTEIN TOPLESS-RELATED PROTEIN 2"/>
    <property type="match status" value="1"/>
</dbReference>
<dbReference type="Gene3D" id="2.130.10.10">
    <property type="entry name" value="YVTN repeat-like/Quinoprotein amine dehydrogenase"/>
    <property type="match status" value="1"/>
</dbReference>
<comment type="caution">
    <text evidence="2">The sequence shown here is derived from an EMBL/GenBank/DDBJ whole genome shotgun (WGS) entry which is preliminary data.</text>
</comment>
<dbReference type="Pfam" id="PF21889">
    <property type="entry name" value="TPR1-like_2nd"/>
    <property type="match status" value="1"/>
</dbReference>
<dbReference type="GO" id="GO:0006355">
    <property type="term" value="P:regulation of DNA-templated transcription"/>
    <property type="evidence" value="ECO:0007669"/>
    <property type="project" value="InterPro"/>
</dbReference>
<evidence type="ECO:0000313" key="3">
    <source>
        <dbReference type="Proteomes" id="UP000287651"/>
    </source>
</evidence>
<dbReference type="Proteomes" id="UP000287651">
    <property type="component" value="Unassembled WGS sequence"/>
</dbReference>
<organism evidence="2 3">
    <name type="scientific">Ensete ventricosum</name>
    <name type="common">Abyssinian banana</name>
    <name type="synonym">Musa ensete</name>
    <dbReference type="NCBI Taxonomy" id="4639"/>
    <lineage>
        <taxon>Eukaryota</taxon>
        <taxon>Viridiplantae</taxon>
        <taxon>Streptophyta</taxon>
        <taxon>Embryophyta</taxon>
        <taxon>Tracheophyta</taxon>
        <taxon>Spermatophyta</taxon>
        <taxon>Magnoliopsida</taxon>
        <taxon>Liliopsida</taxon>
        <taxon>Zingiberales</taxon>
        <taxon>Musaceae</taxon>
        <taxon>Ensete</taxon>
    </lineage>
</organism>
<dbReference type="SUPFAM" id="SSF69322">
    <property type="entry name" value="Tricorn protease domain 2"/>
    <property type="match status" value="1"/>
</dbReference>
<dbReference type="InterPro" id="IPR054080">
    <property type="entry name" value="TPR1-like_2nd"/>
</dbReference>
<protein>
    <recommendedName>
        <fullName evidence="1">TPR1-like CTLH-containing domain-containing protein</fullName>
    </recommendedName>
</protein>
<dbReference type="InterPro" id="IPR015943">
    <property type="entry name" value="WD40/YVTN_repeat-like_dom_sf"/>
</dbReference>
<dbReference type="EMBL" id="AMZH03007479">
    <property type="protein sequence ID" value="RRT61237.1"/>
    <property type="molecule type" value="Genomic_DNA"/>
</dbReference>
<accession>A0A426ZB62</accession>
<gene>
    <name evidence="2" type="ORF">B296_00044371</name>
</gene>
<dbReference type="InterPro" id="IPR027728">
    <property type="entry name" value="Topless_fam"/>
</dbReference>
<dbReference type="AlphaFoldDB" id="A0A426ZB62"/>
<evidence type="ECO:0000259" key="1">
    <source>
        <dbReference type="Pfam" id="PF21889"/>
    </source>
</evidence>
<reference evidence="2 3" key="1">
    <citation type="journal article" date="2014" name="Agronomy (Basel)">
        <title>A Draft Genome Sequence for Ensete ventricosum, the Drought-Tolerant Tree Against Hunger.</title>
        <authorList>
            <person name="Harrison J."/>
            <person name="Moore K.A."/>
            <person name="Paszkiewicz K."/>
            <person name="Jones T."/>
            <person name="Grant M."/>
            <person name="Ambacheew D."/>
            <person name="Muzemil S."/>
            <person name="Studholme D.J."/>
        </authorList>
    </citation>
    <scope>NUCLEOTIDE SEQUENCE [LARGE SCALE GENOMIC DNA]</scope>
</reference>